<name>A0A0D3BLF7_BRAOL</name>
<dbReference type="eggNOG" id="KOG2759">
    <property type="taxonomic scope" value="Eukaryota"/>
</dbReference>
<evidence type="ECO:0000313" key="2">
    <source>
        <dbReference type="Proteomes" id="UP000032141"/>
    </source>
</evidence>
<dbReference type="SUPFAM" id="SSF48371">
    <property type="entry name" value="ARM repeat"/>
    <property type="match status" value="1"/>
</dbReference>
<dbReference type="Proteomes" id="UP000032141">
    <property type="component" value="Chromosome C3"/>
</dbReference>
<dbReference type="PANTHER" id="PTHR10698">
    <property type="entry name" value="V-TYPE PROTON ATPASE SUBUNIT H"/>
    <property type="match status" value="1"/>
</dbReference>
<dbReference type="GO" id="GO:0000221">
    <property type="term" value="C:vacuolar proton-transporting V-type ATPase, V1 domain"/>
    <property type="evidence" value="ECO:0007669"/>
    <property type="project" value="InterPro"/>
</dbReference>
<dbReference type="Gene3D" id="1.25.10.10">
    <property type="entry name" value="Leucine-rich Repeat Variant"/>
    <property type="match status" value="1"/>
</dbReference>
<reference evidence="1 2" key="1">
    <citation type="journal article" date="2014" name="Genome Biol.">
        <title>Transcriptome and methylome profiling reveals relics of genome dominance in the mesopolyploid Brassica oleracea.</title>
        <authorList>
            <person name="Parkin I.A."/>
            <person name="Koh C."/>
            <person name="Tang H."/>
            <person name="Robinson S.J."/>
            <person name="Kagale S."/>
            <person name="Clarke W.E."/>
            <person name="Town C.D."/>
            <person name="Nixon J."/>
            <person name="Krishnakumar V."/>
            <person name="Bidwell S.L."/>
            <person name="Denoeud F."/>
            <person name="Belcram H."/>
            <person name="Links M.G."/>
            <person name="Just J."/>
            <person name="Clarke C."/>
            <person name="Bender T."/>
            <person name="Huebert T."/>
            <person name="Mason A.S."/>
            <person name="Pires J.C."/>
            <person name="Barker G."/>
            <person name="Moore J."/>
            <person name="Walley P.G."/>
            <person name="Manoli S."/>
            <person name="Batley J."/>
            <person name="Edwards D."/>
            <person name="Nelson M.N."/>
            <person name="Wang X."/>
            <person name="Paterson A.H."/>
            <person name="King G."/>
            <person name="Bancroft I."/>
            <person name="Chalhoub B."/>
            <person name="Sharpe A.G."/>
        </authorList>
    </citation>
    <scope>NUCLEOTIDE SEQUENCE</scope>
    <source>
        <strain evidence="1 2">cv. TO1000</strain>
    </source>
</reference>
<dbReference type="STRING" id="109376.A0A0D3BLF7"/>
<evidence type="ECO:0000313" key="1">
    <source>
        <dbReference type="EnsemblPlants" id="Bo3g169010.1"/>
    </source>
</evidence>
<dbReference type="HOGENOM" id="CLU_2088184_0_0_1"/>
<protein>
    <submittedName>
        <fullName evidence="1">Uncharacterized protein</fullName>
    </submittedName>
</protein>
<sequence length="117" mass="13495">MSSLSSQNRDPSLLCLLRSRSRSTRLRSSGIRTSSMDQAELSTEQVLQRDIPWETYMTTKLISATDLQLLRRYDKKTESARAQLLDEVNLLQQLFSLSLSHTHIYRNLCQFLCVRSG</sequence>
<accession>A0A0D3BLF7</accession>
<dbReference type="GO" id="GO:0046961">
    <property type="term" value="F:proton-transporting ATPase activity, rotational mechanism"/>
    <property type="evidence" value="ECO:0007669"/>
    <property type="project" value="InterPro"/>
</dbReference>
<organism evidence="1 2">
    <name type="scientific">Brassica oleracea var. oleracea</name>
    <dbReference type="NCBI Taxonomy" id="109376"/>
    <lineage>
        <taxon>Eukaryota</taxon>
        <taxon>Viridiplantae</taxon>
        <taxon>Streptophyta</taxon>
        <taxon>Embryophyta</taxon>
        <taxon>Tracheophyta</taxon>
        <taxon>Spermatophyta</taxon>
        <taxon>Magnoliopsida</taxon>
        <taxon>eudicotyledons</taxon>
        <taxon>Gunneridae</taxon>
        <taxon>Pentapetalae</taxon>
        <taxon>rosids</taxon>
        <taxon>malvids</taxon>
        <taxon>Brassicales</taxon>
        <taxon>Brassicaceae</taxon>
        <taxon>Brassiceae</taxon>
        <taxon>Brassica</taxon>
    </lineage>
</organism>
<proteinExistence type="predicted"/>
<dbReference type="Gramene" id="Bo3g169010.1">
    <property type="protein sequence ID" value="Bo3g169010.1"/>
    <property type="gene ID" value="Bo3g169010"/>
</dbReference>
<dbReference type="PANTHER" id="PTHR10698:SF3">
    <property type="entry name" value="V-TYPE PROTON ATPASE SUBUNIT H"/>
    <property type="match status" value="1"/>
</dbReference>
<dbReference type="EnsemblPlants" id="Bo3g169010.1">
    <property type="protein sequence ID" value="Bo3g169010.1"/>
    <property type="gene ID" value="Bo3g169010"/>
</dbReference>
<dbReference type="Pfam" id="PF03224">
    <property type="entry name" value="V-ATPase_H_N"/>
    <property type="match status" value="1"/>
</dbReference>
<keyword evidence="2" id="KW-1185">Reference proteome</keyword>
<dbReference type="InterPro" id="IPR011989">
    <property type="entry name" value="ARM-like"/>
</dbReference>
<reference evidence="1" key="2">
    <citation type="submission" date="2015-03" db="UniProtKB">
        <authorList>
            <consortium name="EnsemblPlants"/>
        </authorList>
    </citation>
    <scope>IDENTIFICATION</scope>
</reference>
<dbReference type="InterPro" id="IPR016024">
    <property type="entry name" value="ARM-type_fold"/>
</dbReference>
<dbReference type="InterPro" id="IPR004908">
    <property type="entry name" value="ATPase_V1-cplx_hsu"/>
</dbReference>
<dbReference type="AlphaFoldDB" id="A0A0D3BLF7"/>